<protein>
    <recommendedName>
        <fullName evidence="4">General secretion pathway GspH domain-containing protein</fullName>
    </recommendedName>
</protein>
<dbReference type="InterPro" id="IPR012902">
    <property type="entry name" value="N_methyl_site"/>
</dbReference>
<evidence type="ECO:0008006" key="4">
    <source>
        <dbReference type="Google" id="ProtNLM"/>
    </source>
</evidence>
<dbReference type="NCBIfam" id="TIGR02532">
    <property type="entry name" value="IV_pilin_GFxxxE"/>
    <property type="match status" value="1"/>
</dbReference>
<reference evidence="2 3" key="1">
    <citation type="journal article" date="2016" name="Nat. Commun.">
        <title>Thousands of microbial genomes shed light on interconnected biogeochemical processes in an aquifer system.</title>
        <authorList>
            <person name="Anantharaman K."/>
            <person name="Brown C.T."/>
            <person name="Hug L.A."/>
            <person name="Sharon I."/>
            <person name="Castelle C.J."/>
            <person name="Probst A.J."/>
            <person name="Thomas B.C."/>
            <person name="Singh A."/>
            <person name="Wilkins M.J."/>
            <person name="Karaoz U."/>
            <person name="Brodie E.L."/>
            <person name="Williams K.H."/>
            <person name="Hubbard S.S."/>
            <person name="Banfield J.F."/>
        </authorList>
    </citation>
    <scope>NUCLEOTIDE SEQUENCE [LARGE SCALE GENOMIC DNA]</scope>
</reference>
<keyword evidence="1" id="KW-0472">Membrane</keyword>
<dbReference type="SUPFAM" id="SSF54523">
    <property type="entry name" value="Pili subunits"/>
    <property type="match status" value="1"/>
</dbReference>
<proteinExistence type="predicted"/>
<evidence type="ECO:0000313" key="2">
    <source>
        <dbReference type="EMBL" id="OGC57733.1"/>
    </source>
</evidence>
<name>A0A1F4VLQ1_UNCKA</name>
<dbReference type="PROSITE" id="PS00409">
    <property type="entry name" value="PROKAR_NTER_METHYL"/>
    <property type="match status" value="1"/>
</dbReference>
<keyword evidence="1" id="KW-1133">Transmembrane helix</keyword>
<dbReference type="Pfam" id="PF07963">
    <property type="entry name" value="N_methyl"/>
    <property type="match status" value="1"/>
</dbReference>
<sequence length="154" mass="17071">MCVNQIKIKMPIKPKGFTLIEVLLSVALIAVLFGISIPVFSPALLKNDLESSADLTVQSLRRAQVLSQTVQNDSQWGIKVQNYGVVLFRGNSFSDRDTAFDEFTDFPTNIDINDTDEFVFEKLTGRTTGPGNITLTLKEYSKIISVNSMGAVEY</sequence>
<gene>
    <name evidence="2" type="ORF">A2976_02225</name>
</gene>
<dbReference type="InterPro" id="IPR045584">
    <property type="entry name" value="Pilin-like"/>
</dbReference>
<accession>A0A1F4VLQ1</accession>
<dbReference type="Gene3D" id="3.30.700.10">
    <property type="entry name" value="Glycoprotein, Type 4 Pilin"/>
    <property type="match status" value="1"/>
</dbReference>
<organism evidence="2 3">
    <name type="scientific">candidate division WWE3 bacterium RIFCSPLOWO2_01_FULL_41_9</name>
    <dbReference type="NCBI Taxonomy" id="1802626"/>
    <lineage>
        <taxon>Bacteria</taxon>
        <taxon>Katanobacteria</taxon>
    </lineage>
</organism>
<dbReference type="Proteomes" id="UP000178346">
    <property type="component" value="Unassembled WGS sequence"/>
</dbReference>
<dbReference type="EMBL" id="MEVJ01000018">
    <property type="protein sequence ID" value="OGC57733.1"/>
    <property type="molecule type" value="Genomic_DNA"/>
</dbReference>
<evidence type="ECO:0000313" key="3">
    <source>
        <dbReference type="Proteomes" id="UP000178346"/>
    </source>
</evidence>
<comment type="caution">
    <text evidence="2">The sequence shown here is derived from an EMBL/GenBank/DDBJ whole genome shotgun (WGS) entry which is preliminary data.</text>
</comment>
<evidence type="ECO:0000256" key="1">
    <source>
        <dbReference type="SAM" id="Phobius"/>
    </source>
</evidence>
<keyword evidence="1" id="KW-0812">Transmembrane</keyword>
<feature type="transmembrane region" description="Helical" evidence="1">
    <location>
        <begin position="17"/>
        <end position="40"/>
    </location>
</feature>
<dbReference type="AlphaFoldDB" id="A0A1F4VLQ1"/>